<feature type="transmembrane region" description="Helical" evidence="1">
    <location>
        <begin position="35"/>
        <end position="55"/>
    </location>
</feature>
<dbReference type="InterPro" id="IPR045584">
    <property type="entry name" value="Pilin-like"/>
</dbReference>
<dbReference type="NCBIfam" id="TIGR02532">
    <property type="entry name" value="IV_pilin_GFxxxE"/>
    <property type="match status" value="1"/>
</dbReference>
<keyword evidence="1" id="KW-1133">Transmembrane helix</keyword>
<accession>A0A560FQ75</accession>
<comment type="caution">
    <text evidence="2">The sequence shown here is derived from an EMBL/GenBank/DDBJ whole genome shotgun (WGS) entry which is preliminary data.</text>
</comment>
<evidence type="ECO:0000256" key="1">
    <source>
        <dbReference type="SAM" id="Phobius"/>
    </source>
</evidence>
<dbReference type="AlphaFoldDB" id="A0A560FQ75"/>
<dbReference type="PROSITE" id="PS00409">
    <property type="entry name" value="PROKAR_NTER_METHYL"/>
    <property type="match status" value="1"/>
</dbReference>
<reference evidence="2 3" key="1">
    <citation type="submission" date="2019-06" db="EMBL/GenBank/DDBJ databases">
        <title>Genomic Encyclopedia of Type Strains, Phase IV (KMG-V): Genome sequencing to study the core and pangenomes of soil and plant-associated prokaryotes.</title>
        <authorList>
            <person name="Whitman W."/>
        </authorList>
    </citation>
    <scope>NUCLEOTIDE SEQUENCE [LARGE SCALE GENOMIC DNA]</scope>
    <source>
        <strain evidence="2 3">BR 11880</strain>
    </source>
</reference>
<evidence type="ECO:0000313" key="3">
    <source>
        <dbReference type="Proteomes" id="UP000319859"/>
    </source>
</evidence>
<dbReference type="RefSeq" id="WP_145748855.1">
    <property type="nucleotide sequence ID" value="NZ_VITN01000002.1"/>
</dbReference>
<dbReference type="Proteomes" id="UP000319859">
    <property type="component" value="Unassembled WGS sequence"/>
</dbReference>
<protein>
    <submittedName>
        <fullName evidence="2">Prepilin-type N-terminal cleavage/methylation domain-containing protein</fullName>
    </submittedName>
</protein>
<keyword evidence="1" id="KW-0812">Transmembrane</keyword>
<dbReference type="EMBL" id="VITN01000002">
    <property type="protein sequence ID" value="TWB23680.1"/>
    <property type="molecule type" value="Genomic_DNA"/>
</dbReference>
<keyword evidence="1" id="KW-0472">Membrane</keyword>
<dbReference type="OrthoDB" id="7351909at2"/>
<sequence>MTATARPILNIPSGCFNGRPNGRPNGRQGMTLVEALVALALLGMLAVAAVGLLPLMNRMADRSGALQRAAADLGRVHDFTRFLVTNALTPGDLGAAGADMPPLERDARHFDVLAPLPAGLGRGGLYRIALTVEGPAGHLALRLRVAPLRPDGPPPGDGVLVGGATRIAWSYFDAQAHAWTDRWTDATRAPALVRLDVALAGGEAPWPPMIAAPLVRGGVLCAYDPVQGGCRPGGA</sequence>
<gene>
    <name evidence="2" type="ORF">FBZ89_102437</name>
</gene>
<dbReference type="SUPFAM" id="SSF54523">
    <property type="entry name" value="Pili subunits"/>
    <property type="match status" value="1"/>
</dbReference>
<organism evidence="2 3">
    <name type="scientific">Nitrospirillum amazonense</name>
    <dbReference type="NCBI Taxonomy" id="28077"/>
    <lineage>
        <taxon>Bacteria</taxon>
        <taxon>Pseudomonadati</taxon>
        <taxon>Pseudomonadota</taxon>
        <taxon>Alphaproteobacteria</taxon>
        <taxon>Rhodospirillales</taxon>
        <taxon>Azospirillaceae</taxon>
        <taxon>Nitrospirillum</taxon>
    </lineage>
</organism>
<dbReference type="Pfam" id="PF07963">
    <property type="entry name" value="N_methyl"/>
    <property type="match status" value="1"/>
</dbReference>
<dbReference type="InterPro" id="IPR012902">
    <property type="entry name" value="N_methyl_site"/>
</dbReference>
<name>A0A560FQ75_9PROT</name>
<evidence type="ECO:0000313" key="2">
    <source>
        <dbReference type="EMBL" id="TWB23680.1"/>
    </source>
</evidence>
<proteinExistence type="predicted"/>